<comment type="caution">
    <text evidence="2">The sequence shown here is derived from an EMBL/GenBank/DDBJ whole genome shotgun (WGS) entry which is preliminary data.</text>
</comment>
<keyword evidence="1" id="KW-0732">Signal</keyword>
<dbReference type="AlphaFoldDB" id="A0AA38Q237"/>
<protein>
    <submittedName>
        <fullName evidence="2">Uncharacterized protein</fullName>
    </submittedName>
</protein>
<feature type="chain" id="PRO_5041421903" evidence="1">
    <location>
        <begin position="19"/>
        <end position="157"/>
    </location>
</feature>
<evidence type="ECO:0000256" key="1">
    <source>
        <dbReference type="SAM" id="SignalP"/>
    </source>
</evidence>
<dbReference type="EMBL" id="MU801950">
    <property type="protein sequence ID" value="KAJ3985986.1"/>
    <property type="molecule type" value="Genomic_DNA"/>
</dbReference>
<accession>A0AA38Q237</accession>
<reference evidence="2" key="1">
    <citation type="submission" date="2022-08" db="EMBL/GenBank/DDBJ databases">
        <authorList>
            <consortium name="DOE Joint Genome Institute"/>
            <person name="Min B."/>
            <person name="Riley R."/>
            <person name="Sierra-Patev S."/>
            <person name="Naranjo-Ortiz M."/>
            <person name="Looney B."/>
            <person name="Konkel Z."/>
            <person name="Slot J.C."/>
            <person name="Sakamoto Y."/>
            <person name="Steenwyk J.L."/>
            <person name="Rokas A."/>
            <person name="Carro J."/>
            <person name="Camarero S."/>
            <person name="Ferreira P."/>
            <person name="Molpeceres G."/>
            <person name="Ruiz-Duenas F.J."/>
            <person name="Serrano A."/>
            <person name="Henrissat B."/>
            <person name="Drula E."/>
            <person name="Hughes K.W."/>
            <person name="Mata J.L."/>
            <person name="Ishikawa N.K."/>
            <person name="Vargas-Isla R."/>
            <person name="Ushijima S."/>
            <person name="Smith C.A."/>
            <person name="Ahrendt S."/>
            <person name="Andreopoulos W."/>
            <person name="He G."/>
            <person name="Labutti K."/>
            <person name="Lipzen A."/>
            <person name="Ng V."/>
            <person name="Sandor L."/>
            <person name="Barry K."/>
            <person name="Martinez A.T."/>
            <person name="Xiao Y."/>
            <person name="Gibbons J.G."/>
            <person name="Terashima K."/>
            <person name="Hibbett D.S."/>
            <person name="Grigoriev I.V."/>
        </authorList>
    </citation>
    <scope>NUCLEOTIDE SEQUENCE</scope>
    <source>
        <strain evidence="2">TFB7829</strain>
    </source>
</reference>
<evidence type="ECO:0000313" key="2">
    <source>
        <dbReference type="EMBL" id="KAJ3985986.1"/>
    </source>
</evidence>
<name>A0AA38Q237_9AGAR</name>
<gene>
    <name evidence="2" type="ORF">F5890DRAFT_1473355</name>
</gene>
<evidence type="ECO:0000313" key="3">
    <source>
        <dbReference type="Proteomes" id="UP001163850"/>
    </source>
</evidence>
<dbReference type="Proteomes" id="UP001163850">
    <property type="component" value="Unassembled WGS sequence"/>
</dbReference>
<organism evidence="2 3">
    <name type="scientific">Lentinula detonsa</name>
    <dbReference type="NCBI Taxonomy" id="2804962"/>
    <lineage>
        <taxon>Eukaryota</taxon>
        <taxon>Fungi</taxon>
        <taxon>Dikarya</taxon>
        <taxon>Basidiomycota</taxon>
        <taxon>Agaricomycotina</taxon>
        <taxon>Agaricomycetes</taxon>
        <taxon>Agaricomycetidae</taxon>
        <taxon>Agaricales</taxon>
        <taxon>Marasmiineae</taxon>
        <taxon>Omphalotaceae</taxon>
        <taxon>Lentinula</taxon>
    </lineage>
</organism>
<sequence length="157" mass="17698">MKFASAFVLLASAITVCAAPVAVSETRAIANPDESFISTYYGRSMEGEGSVVENAIAERDVADPDNFFSRYYTKAFERVKSTFADDCVDDDDDENLNRLWLPHESSLILTTFSFSRDTYYEREFDYGDIQISLHDRGLHQIVNLANSTTNISFFSVQ</sequence>
<proteinExistence type="predicted"/>
<feature type="signal peptide" evidence="1">
    <location>
        <begin position="1"/>
        <end position="18"/>
    </location>
</feature>